<dbReference type="Proteomes" id="UP000271974">
    <property type="component" value="Unassembled WGS sequence"/>
</dbReference>
<keyword evidence="8" id="KW-0560">Oxidoreductase</keyword>
<dbReference type="Gene3D" id="3.90.380.10">
    <property type="entry name" value="Naphthalene 1,2-dioxygenase Alpha Subunit, Chain A, domain 1"/>
    <property type="match status" value="1"/>
</dbReference>
<dbReference type="Gene3D" id="2.102.10.10">
    <property type="entry name" value="Rieske [2Fe-2S] iron-sulphur domain"/>
    <property type="match status" value="1"/>
</dbReference>
<dbReference type="GO" id="GO:0170056">
    <property type="term" value="F:cholesterol 7-desaturase [NAD(P)H] activity"/>
    <property type="evidence" value="ECO:0007669"/>
    <property type="project" value="UniProtKB-EC"/>
</dbReference>
<evidence type="ECO:0000256" key="11">
    <source>
        <dbReference type="ARBA" id="ARBA00023136"/>
    </source>
</evidence>
<evidence type="ECO:0000256" key="12">
    <source>
        <dbReference type="ARBA" id="ARBA00025712"/>
    </source>
</evidence>
<feature type="signal peptide" evidence="17">
    <location>
        <begin position="1"/>
        <end position="30"/>
    </location>
</feature>
<comment type="similarity">
    <text evidence="13">Belongs to the cholesterol 7-desaturase family.</text>
</comment>
<keyword evidence="10" id="KW-0411">Iron-sulfur</keyword>
<keyword evidence="9" id="KW-0408">Iron</keyword>
<keyword evidence="11" id="KW-0472">Membrane</keyword>
<dbReference type="SUPFAM" id="SSF55961">
    <property type="entry name" value="Bet v1-like"/>
    <property type="match status" value="1"/>
</dbReference>
<evidence type="ECO:0000256" key="16">
    <source>
        <dbReference type="ARBA" id="ARBA00049548"/>
    </source>
</evidence>
<dbReference type="Pfam" id="PF00355">
    <property type="entry name" value="Rieske"/>
    <property type="match status" value="1"/>
</dbReference>
<evidence type="ECO:0000256" key="13">
    <source>
        <dbReference type="ARBA" id="ARBA00025729"/>
    </source>
</evidence>
<dbReference type="PROSITE" id="PS51296">
    <property type="entry name" value="RIESKE"/>
    <property type="match status" value="1"/>
</dbReference>
<dbReference type="OrthoDB" id="426882at2759"/>
<evidence type="ECO:0000256" key="10">
    <source>
        <dbReference type="ARBA" id="ARBA00023014"/>
    </source>
</evidence>
<evidence type="ECO:0000256" key="3">
    <source>
        <dbReference type="ARBA" id="ARBA00004972"/>
    </source>
</evidence>
<accession>A0A3S1BCJ2</accession>
<evidence type="ECO:0000256" key="9">
    <source>
        <dbReference type="ARBA" id="ARBA00023004"/>
    </source>
</evidence>
<dbReference type="InterPro" id="IPR017941">
    <property type="entry name" value="Rieske_2Fe-2S"/>
</dbReference>
<sequence>MPPDSKMPGRSLLPASLVLVLVLAVSASVAEKVLQIPLLEVGGLWVKATHTATARVAGYLTSAPDLTSAWTYVRAAILVWLGYASWAFFWRPLNRVRKLGDVGYVAEGSFSTKETANFIQRRRKNGEDVPPFYPNGWFGLMESFCLKRGESQALHVLGMELVIYRGQNDRAYVLDPYCPHNGGHLGVGGRVVGNCIECPFHAWTFRGEDGKCVSIPYMDTSAKIPTNARVKSHITTELNGWIYLWHHAEGLEPTWSVPEVEEINSGQWTYRGRTEHHINCHIEEIPENGADLVHLGQVHGPVFAAGVDLRTMWSTFWSFAQHHWSAEWAQCPQPDGHIGVVKLKHGLAVFDRMFPMLDLDVTAKQIGPGIVYLYFESALGNGVYLQHVTPLGPMHQKVVHDIYVSRYILPPVAKFYMLGEALMVERDVMIWNNKQYMRRPLYVASKEDKLVKKHRDWYSQFYSRQDKPALRKDNTLDF</sequence>
<dbReference type="GO" id="GO:0051537">
    <property type="term" value="F:2 iron, 2 sulfur cluster binding"/>
    <property type="evidence" value="ECO:0007669"/>
    <property type="project" value="UniProtKB-KW"/>
</dbReference>
<keyword evidence="6" id="KW-0479">Metal-binding</keyword>
<dbReference type="UniPathway" id="UPA01020"/>
<evidence type="ECO:0000256" key="14">
    <source>
        <dbReference type="ARBA" id="ARBA00026095"/>
    </source>
</evidence>
<dbReference type="EC" id="1.14.19.21" evidence="14"/>
<dbReference type="PANTHER" id="PTHR21266:SF32">
    <property type="entry name" value="CHOLESTEROL 7-DESATURASE NVD"/>
    <property type="match status" value="1"/>
</dbReference>
<dbReference type="EMBL" id="RQTK01000578">
    <property type="protein sequence ID" value="RUS77474.1"/>
    <property type="molecule type" value="Genomic_DNA"/>
</dbReference>
<keyword evidence="17" id="KW-0732">Signal</keyword>
<dbReference type="Pfam" id="PF19298">
    <property type="entry name" value="KshA_C"/>
    <property type="match status" value="1"/>
</dbReference>
<comment type="catalytic activity">
    <reaction evidence="15">
        <text>cholesterol + NADH + O2 + H(+) = 7-dehydrocholesterol + NAD(+) + 2 H2O</text>
        <dbReference type="Rhea" id="RHEA:51644"/>
        <dbReference type="ChEBI" id="CHEBI:15377"/>
        <dbReference type="ChEBI" id="CHEBI:15378"/>
        <dbReference type="ChEBI" id="CHEBI:15379"/>
        <dbReference type="ChEBI" id="CHEBI:16113"/>
        <dbReference type="ChEBI" id="CHEBI:17759"/>
        <dbReference type="ChEBI" id="CHEBI:57540"/>
        <dbReference type="ChEBI" id="CHEBI:57945"/>
        <dbReference type="EC" id="1.14.19.21"/>
    </reaction>
    <physiologicalReaction direction="left-to-right" evidence="15">
        <dbReference type="Rhea" id="RHEA:51645"/>
    </physiologicalReaction>
</comment>
<dbReference type="GO" id="GO:0005737">
    <property type="term" value="C:cytoplasm"/>
    <property type="evidence" value="ECO:0007669"/>
    <property type="project" value="TreeGrafter"/>
</dbReference>
<dbReference type="STRING" id="188477.A0A3S1BCJ2"/>
<proteinExistence type="inferred from homology"/>
<gene>
    <name evidence="19" type="ORF">EGW08_014780</name>
</gene>
<dbReference type="AlphaFoldDB" id="A0A3S1BCJ2"/>
<dbReference type="GO" id="GO:0008203">
    <property type="term" value="P:cholesterol metabolic process"/>
    <property type="evidence" value="ECO:0007669"/>
    <property type="project" value="InterPro"/>
</dbReference>
<dbReference type="GO" id="GO:0016020">
    <property type="term" value="C:membrane"/>
    <property type="evidence" value="ECO:0007669"/>
    <property type="project" value="UniProtKB-SubCell"/>
</dbReference>
<evidence type="ECO:0000256" key="1">
    <source>
        <dbReference type="ARBA" id="ARBA00001962"/>
    </source>
</evidence>
<evidence type="ECO:0000256" key="15">
    <source>
        <dbReference type="ARBA" id="ARBA00047853"/>
    </source>
</evidence>
<dbReference type="GO" id="GO:0046872">
    <property type="term" value="F:metal ion binding"/>
    <property type="evidence" value="ECO:0007669"/>
    <property type="project" value="UniProtKB-KW"/>
</dbReference>
<comment type="cofactor">
    <cofactor evidence="1">
        <name>Fe cation</name>
        <dbReference type="ChEBI" id="CHEBI:24875"/>
    </cofactor>
</comment>
<comment type="subcellular location">
    <subcellularLocation>
        <location evidence="2">Membrane</location>
    </subcellularLocation>
</comment>
<evidence type="ECO:0000256" key="2">
    <source>
        <dbReference type="ARBA" id="ARBA00004370"/>
    </source>
</evidence>
<comment type="caution">
    <text evidence="19">The sequence shown here is derived from an EMBL/GenBank/DDBJ whole genome shotgun (WGS) entry which is preliminary data.</text>
</comment>
<keyword evidence="20" id="KW-1185">Reference proteome</keyword>
<protein>
    <recommendedName>
        <fullName evidence="14">cholesterol 7-desaturase</fullName>
        <ecNumber evidence="14">1.14.19.21</ecNumber>
    </recommendedName>
</protein>
<comment type="pathway">
    <text evidence="12">Steroid hormone biosynthesis; dafachronic acid biosynthesis.</text>
</comment>
<evidence type="ECO:0000256" key="17">
    <source>
        <dbReference type="SAM" id="SignalP"/>
    </source>
</evidence>
<keyword evidence="4" id="KW-0812">Transmembrane</keyword>
<reference evidence="19 20" key="1">
    <citation type="submission" date="2019-01" db="EMBL/GenBank/DDBJ databases">
        <title>A draft genome assembly of the solar-powered sea slug Elysia chlorotica.</title>
        <authorList>
            <person name="Cai H."/>
            <person name="Li Q."/>
            <person name="Fang X."/>
            <person name="Li J."/>
            <person name="Curtis N.E."/>
            <person name="Altenburger A."/>
            <person name="Shibata T."/>
            <person name="Feng M."/>
            <person name="Maeda T."/>
            <person name="Schwartz J.A."/>
            <person name="Shigenobu S."/>
            <person name="Lundholm N."/>
            <person name="Nishiyama T."/>
            <person name="Yang H."/>
            <person name="Hasebe M."/>
            <person name="Li S."/>
            <person name="Pierce S.K."/>
            <person name="Wang J."/>
        </authorList>
    </citation>
    <scope>NUCLEOTIDE SEQUENCE [LARGE SCALE GENOMIC DNA]</scope>
    <source>
        <strain evidence="19">EC2010</strain>
        <tissue evidence="19">Whole organism of an adult</tissue>
    </source>
</reference>
<comment type="pathway">
    <text evidence="3">Hormone biosynthesis.</text>
</comment>
<evidence type="ECO:0000256" key="5">
    <source>
        <dbReference type="ARBA" id="ARBA00022714"/>
    </source>
</evidence>
<evidence type="ECO:0000256" key="7">
    <source>
        <dbReference type="ARBA" id="ARBA00022989"/>
    </source>
</evidence>
<organism evidence="19 20">
    <name type="scientific">Elysia chlorotica</name>
    <name type="common">Eastern emerald elysia</name>
    <name type="synonym">Sea slug</name>
    <dbReference type="NCBI Taxonomy" id="188477"/>
    <lineage>
        <taxon>Eukaryota</taxon>
        <taxon>Metazoa</taxon>
        <taxon>Spiralia</taxon>
        <taxon>Lophotrochozoa</taxon>
        <taxon>Mollusca</taxon>
        <taxon>Gastropoda</taxon>
        <taxon>Heterobranchia</taxon>
        <taxon>Euthyneura</taxon>
        <taxon>Panpulmonata</taxon>
        <taxon>Sacoglossa</taxon>
        <taxon>Placobranchoidea</taxon>
        <taxon>Plakobranchidae</taxon>
        <taxon>Elysia</taxon>
    </lineage>
</organism>
<evidence type="ECO:0000256" key="8">
    <source>
        <dbReference type="ARBA" id="ARBA00023002"/>
    </source>
</evidence>
<evidence type="ECO:0000313" key="20">
    <source>
        <dbReference type="Proteomes" id="UP000271974"/>
    </source>
</evidence>
<dbReference type="InterPro" id="IPR036922">
    <property type="entry name" value="Rieske_2Fe-2S_sf"/>
</dbReference>
<comment type="catalytic activity">
    <reaction evidence="16">
        <text>cholesterol + NADPH + O2 + H(+) = 7-dehydrocholesterol + NADP(+) + 2 H2O</text>
        <dbReference type="Rhea" id="RHEA:45024"/>
        <dbReference type="ChEBI" id="CHEBI:15377"/>
        <dbReference type="ChEBI" id="CHEBI:15378"/>
        <dbReference type="ChEBI" id="CHEBI:15379"/>
        <dbReference type="ChEBI" id="CHEBI:16113"/>
        <dbReference type="ChEBI" id="CHEBI:17759"/>
        <dbReference type="ChEBI" id="CHEBI:57783"/>
        <dbReference type="ChEBI" id="CHEBI:58349"/>
        <dbReference type="EC" id="1.14.19.21"/>
    </reaction>
    <physiologicalReaction direction="left-to-right" evidence="16">
        <dbReference type="Rhea" id="RHEA:45025"/>
    </physiologicalReaction>
</comment>
<keyword evidence="7" id="KW-1133">Transmembrane helix</keyword>
<name>A0A3S1BCJ2_ELYCH</name>
<dbReference type="InterPro" id="IPR045605">
    <property type="entry name" value="KshA-like_C"/>
</dbReference>
<evidence type="ECO:0000259" key="18">
    <source>
        <dbReference type="PROSITE" id="PS51296"/>
    </source>
</evidence>
<dbReference type="PANTHER" id="PTHR21266">
    <property type="entry name" value="IRON-SULFUR DOMAIN CONTAINING PROTEIN"/>
    <property type="match status" value="1"/>
</dbReference>
<evidence type="ECO:0000256" key="6">
    <source>
        <dbReference type="ARBA" id="ARBA00022723"/>
    </source>
</evidence>
<feature type="domain" description="Rieske" evidence="18">
    <location>
        <begin position="137"/>
        <end position="244"/>
    </location>
</feature>
<evidence type="ECO:0000313" key="19">
    <source>
        <dbReference type="EMBL" id="RUS77474.1"/>
    </source>
</evidence>
<dbReference type="SUPFAM" id="SSF50022">
    <property type="entry name" value="ISP domain"/>
    <property type="match status" value="1"/>
</dbReference>
<dbReference type="InterPro" id="IPR050584">
    <property type="entry name" value="Cholesterol_7-desaturase"/>
</dbReference>
<feature type="chain" id="PRO_5018702098" description="cholesterol 7-desaturase" evidence="17">
    <location>
        <begin position="31"/>
        <end position="478"/>
    </location>
</feature>
<keyword evidence="5" id="KW-0001">2Fe-2S</keyword>
<evidence type="ECO:0000256" key="4">
    <source>
        <dbReference type="ARBA" id="ARBA00022692"/>
    </source>
</evidence>